<evidence type="ECO:0000313" key="1">
    <source>
        <dbReference type="EMBL" id="CDR34474.1"/>
    </source>
</evidence>
<comment type="caution">
    <text evidence="1">The sequence shown here is derived from an EMBL/GenBank/DDBJ whole genome shotgun (WGS) entry which is preliminary data.</text>
</comment>
<proteinExistence type="predicted"/>
<dbReference type="EMBL" id="CCEJ010000008">
    <property type="protein sequence ID" value="CDR34474.1"/>
    <property type="molecule type" value="Genomic_DNA"/>
</dbReference>
<dbReference type="Proteomes" id="UP000031552">
    <property type="component" value="Unassembled WGS sequence"/>
</dbReference>
<keyword evidence="2" id="KW-1185">Reference proteome</keyword>
<dbReference type="RefSeq" id="WP_041018015.1">
    <property type="nucleotide sequence ID" value="NZ_CCEJ010000008.1"/>
</dbReference>
<accession>A0A090E120</accession>
<dbReference type="AlphaFoldDB" id="A0A090E120"/>
<name>A0A090E120_9BACT</name>
<reference evidence="1" key="2">
    <citation type="submission" date="2014-09" db="EMBL/GenBank/DDBJ databases">
        <title>Criblamydia sequanensis harbors a mega-plasmid encoding arsenite resistance.</title>
        <authorList>
            <person name="Bertelli C."/>
            <person name="Goesmann A."/>
            <person name="Greub G."/>
        </authorList>
    </citation>
    <scope>NUCLEOTIDE SEQUENCE [LARGE SCALE GENOMIC DNA]</scope>
    <source>
        <strain evidence="1">CRIB-18</strain>
    </source>
</reference>
<reference evidence="1" key="1">
    <citation type="submission" date="2013-12" db="EMBL/GenBank/DDBJ databases">
        <authorList>
            <person name="Linke B."/>
        </authorList>
    </citation>
    <scope>NUCLEOTIDE SEQUENCE [LARGE SCALE GENOMIC DNA]</scope>
    <source>
        <strain evidence="1">CRIB-18</strain>
    </source>
</reference>
<organism evidence="1 2">
    <name type="scientific">Candidatus Criblamydia sequanensis CRIB-18</name>
    <dbReference type="NCBI Taxonomy" id="1437425"/>
    <lineage>
        <taxon>Bacteria</taxon>
        <taxon>Pseudomonadati</taxon>
        <taxon>Chlamydiota</taxon>
        <taxon>Chlamydiia</taxon>
        <taxon>Parachlamydiales</taxon>
        <taxon>Candidatus Criblamydiaceae</taxon>
        <taxon>Candidatus Criblamydia</taxon>
    </lineage>
</organism>
<evidence type="ECO:0000313" key="2">
    <source>
        <dbReference type="Proteomes" id="UP000031552"/>
    </source>
</evidence>
<sequence length="149" mass="17590">MKKNLILITLLIALVSFIYFKVKKSDSEENDLKIIVKKSYLSNETKPLLISAAAKTLNTNSKVMSEQDLMEKFDEALKKEENLIKFFQVYKEKFTRQEIREMRKLLEKPIFKKYSKESPALFQANQILVQEILREIIENEGKEREHLGF</sequence>
<protein>
    <submittedName>
        <fullName evidence="1">Secreted protein</fullName>
    </submittedName>
</protein>
<gene>
    <name evidence="1" type="ORF">CSEC_1661</name>
</gene>